<dbReference type="Gene3D" id="2.30.30.240">
    <property type="entry name" value="PRC-barrel domain"/>
    <property type="match status" value="1"/>
</dbReference>
<dbReference type="Proteomes" id="UP000198902">
    <property type="component" value="Unassembled WGS sequence"/>
</dbReference>
<name>A0A0D6JME2_9EURY</name>
<dbReference type="RefSeq" id="WP_089776810.1">
    <property type="nucleotide sequence ID" value="NZ_CABLRR010000001.1"/>
</dbReference>
<dbReference type="InterPro" id="IPR011033">
    <property type="entry name" value="PRC_barrel-like_sf"/>
</dbReference>
<reference evidence="3" key="1">
    <citation type="submission" date="2015-03" db="EMBL/GenBank/DDBJ databases">
        <authorList>
            <person name="Urmite Genomes"/>
        </authorList>
    </citation>
    <scope>NUCLEOTIDE SEQUENCE [LARGE SCALE GENOMIC DNA]</scope>
    <source>
        <strain evidence="3">Arc-Hr</strain>
    </source>
</reference>
<feature type="domain" description="PRC-barrel" evidence="1">
    <location>
        <begin position="12"/>
        <end position="82"/>
    </location>
</feature>
<evidence type="ECO:0000313" key="2">
    <source>
        <dbReference type="EMBL" id="CQR48785.1"/>
    </source>
</evidence>
<gene>
    <name evidence="2" type="ORF">BN996_00233</name>
</gene>
<accession>A0A0D6JME2</accession>
<dbReference type="Pfam" id="PF05239">
    <property type="entry name" value="PRC"/>
    <property type="match status" value="1"/>
</dbReference>
<dbReference type="SUPFAM" id="SSF50346">
    <property type="entry name" value="PRC-barrel domain"/>
    <property type="match status" value="1"/>
</dbReference>
<evidence type="ECO:0000259" key="1">
    <source>
        <dbReference type="Pfam" id="PF05239"/>
    </source>
</evidence>
<keyword evidence="3" id="KW-1185">Reference proteome</keyword>
<dbReference type="EMBL" id="CSTE01000001">
    <property type="protein sequence ID" value="CQR48785.1"/>
    <property type="molecule type" value="Genomic_DNA"/>
</dbReference>
<proteinExistence type="predicted"/>
<dbReference type="InterPro" id="IPR027275">
    <property type="entry name" value="PRC-brl_dom"/>
</dbReference>
<protein>
    <submittedName>
        <fullName evidence="2">PRC-barrel domain protein</fullName>
    </submittedName>
</protein>
<dbReference type="AlphaFoldDB" id="A0A0D6JME2"/>
<evidence type="ECO:0000313" key="3">
    <source>
        <dbReference type="Proteomes" id="UP000198902"/>
    </source>
</evidence>
<sequence>MGPQLSSGIEPIPSIEGRPVYTASGDRFGEAVDLCVDLDDDRVTALLVSVEDPPEGLEVGPRGVRVPFESVRGMADIVVLAGDPALEATD</sequence>
<organism evidence="2 3">
    <name type="scientific">Haloferax massiliensis</name>
    <dbReference type="NCBI Taxonomy" id="1476858"/>
    <lineage>
        <taxon>Archaea</taxon>
        <taxon>Methanobacteriati</taxon>
        <taxon>Methanobacteriota</taxon>
        <taxon>Stenosarchaea group</taxon>
        <taxon>Halobacteria</taxon>
        <taxon>Halobacteriales</taxon>
        <taxon>Haloferacaceae</taxon>
        <taxon>Haloferax</taxon>
    </lineage>
</organism>
<dbReference type="OrthoDB" id="290782at2157"/>